<dbReference type="PIRSF" id="PIRSF000903">
    <property type="entry name" value="B5n-ttraPtase_sm"/>
    <property type="match status" value="1"/>
</dbReference>
<dbReference type="GO" id="GO:0008803">
    <property type="term" value="F:bis(5'-nucleosyl)-tetraphosphatase (symmetrical) activity"/>
    <property type="evidence" value="ECO:0007669"/>
    <property type="project" value="UniProtKB-EC"/>
</dbReference>
<accession>A0ABS1X5F8</accession>
<comment type="caution">
    <text evidence="7">The sequence shown here is derived from an EMBL/GenBank/DDBJ whole genome shotgun (WGS) entry which is preliminary data.</text>
</comment>
<dbReference type="InterPro" id="IPR029052">
    <property type="entry name" value="Metallo-depent_PP-like"/>
</dbReference>
<dbReference type="CDD" id="cd07422">
    <property type="entry name" value="MPP_ApaH"/>
    <property type="match status" value="1"/>
</dbReference>
<protein>
    <recommendedName>
        <fullName evidence="5">Bis(5'-nucleosyl)-tetraphosphatase, symmetrical</fullName>
        <ecNumber evidence="5">3.6.1.41</ecNumber>
    </recommendedName>
    <alternativeName>
        <fullName evidence="5">Ap4A hydrolase</fullName>
    </alternativeName>
    <alternativeName>
        <fullName evidence="5">Diadenosine 5',5'''-P1,P4-tetraphosphate pyrophosphohydrolase</fullName>
    </alternativeName>
    <alternativeName>
        <fullName evidence="5">Diadenosine tetraphosphatase</fullName>
    </alternativeName>
</protein>
<evidence type="ECO:0000256" key="5">
    <source>
        <dbReference type="HAMAP-Rule" id="MF_00199"/>
    </source>
</evidence>
<name>A0ABS1X5F8_9GAMM</name>
<keyword evidence="3 5" id="KW-0378">Hydrolase</keyword>
<dbReference type="Proteomes" id="UP000661077">
    <property type="component" value="Unassembled WGS sequence"/>
</dbReference>
<dbReference type="InterPro" id="IPR004617">
    <property type="entry name" value="ApaH"/>
</dbReference>
<dbReference type="PANTHER" id="PTHR40942">
    <property type="match status" value="1"/>
</dbReference>
<evidence type="ECO:0000256" key="1">
    <source>
        <dbReference type="ARBA" id="ARBA00003413"/>
    </source>
</evidence>
<dbReference type="NCBIfam" id="TIGR00668">
    <property type="entry name" value="apaH"/>
    <property type="match status" value="1"/>
</dbReference>
<comment type="function">
    <text evidence="1 5">Hydrolyzes diadenosine 5',5'''-P1,P4-tetraphosphate to yield ADP.</text>
</comment>
<sequence>MAVYAIGDIQGCDQEFGQLLTRLNFSPSRDTLWLVGDLVNRGPRSLDVLRRVKAMGSAAITVLGNHDLHLLALTLSPNERIKSKDTLQEVLAAPDREELMHWLRHRPMLHHDAALGYTMVHAGLPPQWDLATAQACARELEETLRDDTACRQLFAHMYGDKPDRWSEDLRGVDRLRFITNCLTRLRYCRADGQLDLKFKGEIGEAPAGLMPWFRVPERRSRSARIVCGHWSALGYHDSDGVLAIDTGCVWGEKLCAVRLDQPAEPVFMPCSSSGLSVGSE</sequence>
<evidence type="ECO:0000259" key="6">
    <source>
        <dbReference type="Pfam" id="PF00149"/>
    </source>
</evidence>
<gene>
    <name evidence="5" type="primary">apaH</name>
    <name evidence="7" type="ORF">JM946_27345</name>
</gene>
<dbReference type="InterPro" id="IPR004843">
    <property type="entry name" value="Calcineurin-like_PHP"/>
</dbReference>
<feature type="domain" description="Calcineurin-like phosphoesterase" evidence="6">
    <location>
        <begin position="1"/>
        <end position="127"/>
    </location>
</feature>
<dbReference type="SUPFAM" id="SSF56300">
    <property type="entry name" value="Metallo-dependent phosphatases"/>
    <property type="match status" value="1"/>
</dbReference>
<dbReference type="RefSeq" id="WP_203170624.1">
    <property type="nucleotide sequence ID" value="NZ_JAEVLS010000008.1"/>
</dbReference>
<evidence type="ECO:0000256" key="4">
    <source>
        <dbReference type="ARBA" id="ARBA00049417"/>
    </source>
</evidence>
<dbReference type="HAMAP" id="MF_00199">
    <property type="entry name" value="ApaH"/>
    <property type="match status" value="1"/>
</dbReference>
<comment type="catalytic activity">
    <reaction evidence="4 5">
        <text>P(1),P(4)-bis(5'-adenosyl) tetraphosphate + H2O = 2 ADP + 2 H(+)</text>
        <dbReference type="Rhea" id="RHEA:24252"/>
        <dbReference type="ChEBI" id="CHEBI:15377"/>
        <dbReference type="ChEBI" id="CHEBI:15378"/>
        <dbReference type="ChEBI" id="CHEBI:58141"/>
        <dbReference type="ChEBI" id="CHEBI:456216"/>
        <dbReference type="EC" id="3.6.1.41"/>
    </reaction>
</comment>
<evidence type="ECO:0000256" key="3">
    <source>
        <dbReference type="ARBA" id="ARBA00022801"/>
    </source>
</evidence>
<evidence type="ECO:0000313" key="7">
    <source>
        <dbReference type="EMBL" id="MBM0108464.1"/>
    </source>
</evidence>
<dbReference type="PANTHER" id="PTHR40942:SF4">
    <property type="entry name" value="CYTOCHROME C5"/>
    <property type="match status" value="1"/>
</dbReference>
<evidence type="ECO:0000256" key="2">
    <source>
        <dbReference type="ARBA" id="ARBA00005419"/>
    </source>
</evidence>
<dbReference type="EMBL" id="JAEVLS010000008">
    <property type="protein sequence ID" value="MBM0108464.1"/>
    <property type="molecule type" value="Genomic_DNA"/>
</dbReference>
<dbReference type="EC" id="3.6.1.41" evidence="5"/>
<evidence type="ECO:0000313" key="8">
    <source>
        <dbReference type="Proteomes" id="UP000661077"/>
    </source>
</evidence>
<dbReference type="Pfam" id="PF00149">
    <property type="entry name" value="Metallophos"/>
    <property type="match status" value="1"/>
</dbReference>
<organism evidence="7 8">
    <name type="scientific">Steroidobacter gossypii</name>
    <dbReference type="NCBI Taxonomy" id="2805490"/>
    <lineage>
        <taxon>Bacteria</taxon>
        <taxon>Pseudomonadati</taxon>
        <taxon>Pseudomonadota</taxon>
        <taxon>Gammaproteobacteria</taxon>
        <taxon>Steroidobacterales</taxon>
        <taxon>Steroidobacteraceae</taxon>
        <taxon>Steroidobacter</taxon>
    </lineage>
</organism>
<dbReference type="NCBIfam" id="NF001204">
    <property type="entry name" value="PRK00166.1"/>
    <property type="match status" value="1"/>
</dbReference>
<dbReference type="Gene3D" id="3.60.21.10">
    <property type="match status" value="1"/>
</dbReference>
<comment type="similarity">
    <text evidence="2 5">Belongs to the Ap4A hydrolase family.</text>
</comment>
<reference evidence="7 8" key="1">
    <citation type="journal article" date="2021" name="Int. J. Syst. Evol. Microbiol.">
        <title>Steroidobacter gossypii sp. nov., isolated from soil of cotton cropping field.</title>
        <authorList>
            <person name="Huang R."/>
            <person name="Yang S."/>
            <person name="Zhen C."/>
            <person name="Liu W."/>
        </authorList>
    </citation>
    <scope>NUCLEOTIDE SEQUENCE [LARGE SCALE GENOMIC DNA]</scope>
    <source>
        <strain evidence="7 8">S1-65</strain>
    </source>
</reference>
<keyword evidence="8" id="KW-1185">Reference proteome</keyword>
<proteinExistence type="inferred from homology"/>